<feature type="transmembrane region" description="Helical" evidence="8">
    <location>
        <begin position="300"/>
        <end position="324"/>
    </location>
</feature>
<feature type="transmembrane region" description="Helical" evidence="8">
    <location>
        <begin position="9"/>
        <end position="27"/>
    </location>
</feature>
<dbReference type="CDD" id="cd17324">
    <property type="entry name" value="MFS_NepI_like"/>
    <property type="match status" value="1"/>
</dbReference>
<name>A0ABS2QVR6_9BACI</name>
<feature type="transmembrane region" description="Helical" evidence="8">
    <location>
        <begin position="362"/>
        <end position="384"/>
    </location>
</feature>
<proteinExistence type="inferred from homology"/>
<comment type="caution">
    <text evidence="10">The sequence shown here is derived from an EMBL/GenBank/DDBJ whole genome shotgun (WGS) entry which is preliminary data.</text>
</comment>
<feature type="transmembrane region" description="Helical" evidence="8">
    <location>
        <begin position="158"/>
        <end position="180"/>
    </location>
</feature>
<feature type="transmembrane region" description="Helical" evidence="8">
    <location>
        <begin position="214"/>
        <end position="237"/>
    </location>
</feature>
<comment type="subcellular location">
    <subcellularLocation>
        <location evidence="1">Cell membrane</location>
        <topology evidence="1">Multi-pass membrane protein</topology>
    </subcellularLocation>
</comment>
<evidence type="ECO:0000259" key="9">
    <source>
        <dbReference type="PROSITE" id="PS50850"/>
    </source>
</evidence>
<feature type="domain" description="Major facilitator superfamily (MFS) profile" evidence="9">
    <location>
        <begin position="9"/>
        <end position="388"/>
    </location>
</feature>
<dbReference type="PANTHER" id="PTHR43271:SF1">
    <property type="entry name" value="INNER MEMBRANE TRANSPORT PROTEIN YNFM"/>
    <property type="match status" value="1"/>
</dbReference>
<dbReference type="InterPro" id="IPR036259">
    <property type="entry name" value="MFS_trans_sf"/>
</dbReference>
<keyword evidence="6 8" id="KW-1133">Transmembrane helix</keyword>
<keyword evidence="11" id="KW-1185">Reference proteome</keyword>
<evidence type="ECO:0000256" key="1">
    <source>
        <dbReference type="ARBA" id="ARBA00004651"/>
    </source>
</evidence>
<evidence type="ECO:0000256" key="3">
    <source>
        <dbReference type="ARBA" id="ARBA00022448"/>
    </source>
</evidence>
<keyword evidence="5 8" id="KW-0812">Transmembrane</keyword>
<keyword evidence="3" id="KW-0813">Transport</keyword>
<gene>
    <name evidence="10" type="ORF">JOC83_001879</name>
</gene>
<feature type="transmembrane region" description="Helical" evidence="8">
    <location>
        <begin position="75"/>
        <end position="92"/>
    </location>
</feature>
<dbReference type="PANTHER" id="PTHR43271">
    <property type="entry name" value="BLL2771 PROTEIN"/>
    <property type="match status" value="1"/>
</dbReference>
<comment type="similarity">
    <text evidence="2">Belongs to the major facilitator superfamily.</text>
</comment>
<feature type="transmembrane region" description="Helical" evidence="8">
    <location>
        <begin position="243"/>
        <end position="266"/>
    </location>
</feature>
<dbReference type="PROSITE" id="PS50850">
    <property type="entry name" value="MFS"/>
    <property type="match status" value="1"/>
</dbReference>
<evidence type="ECO:0000313" key="10">
    <source>
        <dbReference type="EMBL" id="MBM7703032.1"/>
    </source>
</evidence>
<dbReference type="Pfam" id="PF07690">
    <property type="entry name" value="MFS_1"/>
    <property type="match status" value="1"/>
</dbReference>
<evidence type="ECO:0000256" key="8">
    <source>
        <dbReference type="SAM" id="Phobius"/>
    </source>
</evidence>
<evidence type="ECO:0000256" key="4">
    <source>
        <dbReference type="ARBA" id="ARBA00022475"/>
    </source>
</evidence>
<dbReference type="Gene3D" id="1.20.1250.20">
    <property type="entry name" value="MFS general substrate transporter like domains"/>
    <property type="match status" value="1"/>
</dbReference>
<keyword evidence="7 8" id="KW-0472">Membrane</keyword>
<evidence type="ECO:0000256" key="7">
    <source>
        <dbReference type="ARBA" id="ARBA00023136"/>
    </source>
</evidence>
<dbReference type="InterPro" id="IPR011701">
    <property type="entry name" value="MFS"/>
</dbReference>
<sequence length="402" mass="44026">MHHVSFRKAAFALFTGSFVSFMILYIPQTLIPVFSSEFKVNPGTASLSLSLTSATLAISLLFAPLVSNKLGRKRLMILSLMMSSFLCILSAVSPTFIFFLIVRTLMGISLAGFPSIAMTYISEEFPPKQVGIVMGLYVSGTTVGGLTGRVLTGVLTDIISWHVTTLVIGLLSIFLSLLFWRYLPKETSHSIQAYSLNIFFTTLLSPFKRKELRALYALSFLLMGSFVTIYNYIGYLLAAPPYFFSQTALGLLFLIYFVGTFSSTYAGTVANSVGPRKVLLICMLLMIGGLFLTTSSSLILIIIALGILTFGFFGSHSIASRLVGDYAVSNKAQASSLYLLFYYLGASIIGTSGGFVLTHNGWISLVLTLVFFIMIAFSVILLFTKERTIVHHQKHSTVKAGR</sequence>
<organism evidence="10 11">
    <name type="scientific">Priestia iocasae</name>
    <dbReference type="NCBI Taxonomy" id="2291674"/>
    <lineage>
        <taxon>Bacteria</taxon>
        <taxon>Bacillati</taxon>
        <taxon>Bacillota</taxon>
        <taxon>Bacilli</taxon>
        <taxon>Bacillales</taxon>
        <taxon>Bacillaceae</taxon>
        <taxon>Priestia</taxon>
    </lineage>
</organism>
<evidence type="ECO:0000256" key="6">
    <source>
        <dbReference type="ARBA" id="ARBA00022989"/>
    </source>
</evidence>
<dbReference type="Proteomes" id="UP000809829">
    <property type="component" value="Unassembled WGS sequence"/>
</dbReference>
<feature type="transmembrane region" description="Helical" evidence="8">
    <location>
        <begin position="278"/>
        <end position="294"/>
    </location>
</feature>
<evidence type="ECO:0000313" key="11">
    <source>
        <dbReference type="Proteomes" id="UP000809829"/>
    </source>
</evidence>
<feature type="transmembrane region" description="Helical" evidence="8">
    <location>
        <begin position="47"/>
        <end position="66"/>
    </location>
</feature>
<evidence type="ECO:0000256" key="5">
    <source>
        <dbReference type="ARBA" id="ARBA00022692"/>
    </source>
</evidence>
<dbReference type="SUPFAM" id="SSF103473">
    <property type="entry name" value="MFS general substrate transporter"/>
    <property type="match status" value="1"/>
</dbReference>
<reference evidence="10 11" key="1">
    <citation type="submission" date="2021-01" db="EMBL/GenBank/DDBJ databases">
        <title>Genomic Encyclopedia of Type Strains, Phase IV (KMG-IV): sequencing the most valuable type-strain genomes for metagenomic binning, comparative biology and taxonomic classification.</title>
        <authorList>
            <person name="Goeker M."/>
        </authorList>
    </citation>
    <scope>NUCLEOTIDE SEQUENCE [LARGE SCALE GENOMIC DNA]</scope>
    <source>
        <strain evidence="10 11">DSM 104297</strain>
    </source>
</reference>
<feature type="transmembrane region" description="Helical" evidence="8">
    <location>
        <begin position="132"/>
        <end position="152"/>
    </location>
</feature>
<accession>A0ABS2QVR6</accession>
<protein>
    <submittedName>
        <fullName evidence="10">YNFM family putative membrane transporter</fullName>
    </submittedName>
</protein>
<feature type="transmembrane region" description="Helical" evidence="8">
    <location>
        <begin position="336"/>
        <end position="356"/>
    </location>
</feature>
<keyword evidence="4" id="KW-1003">Cell membrane</keyword>
<dbReference type="RefSeq" id="WP_205186496.1">
    <property type="nucleotide sequence ID" value="NZ_JAFBFC010000003.1"/>
</dbReference>
<dbReference type="InterPro" id="IPR020846">
    <property type="entry name" value="MFS_dom"/>
</dbReference>
<dbReference type="EMBL" id="JAFBFC010000003">
    <property type="protein sequence ID" value="MBM7703032.1"/>
    <property type="molecule type" value="Genomic_DNA"/>
</dbReference>
<evidence type="ECO:0000256" key="2">
    <source>
        <dbReference type="ARBA" id="ARBA00008335"/>
    </source>
</evidence>